<dbReference type="GO" id="GO:0035999">
    <property type="term" value="P:tetrahydrofolate interconversion"/>
    <property type="evidence" value="ECO:0000318"/>
    <property type="project" value="GO_Central"/>
</dbReference>
<comment type="subunit">
    <text evidence="1">Homodimer.</text>
</comment>
<dbReference type="PhylomeDB" id="Q54VK0"/>
<dbReference type="FunCoup" id="Q54VK0">
    <property type="interactions" value="9"/>
</dbReference>
<dbReference type="SUPFAM" id="SSF51735">
    <property type="entry name" value="NAD(P)-binding Rossmann-fold domains"/>
    <property type="match status" value="1"/>
</dbReference>
<dbReference type="eggNOG" id="KOG0089">
    <property type="taxonomic scope" value="Eukaryota"/>
</dbReference>
<feature type="domain" description="Tetrahydrofolate dehydrogenase/cyclohydrolase catalytic" evidence="8">
    <location>
        <begin position="86"/>
        <end position="204"/>
    </location>
</feature>
<dbReference type="dictyBase" id="DDB_G0280291"/>
<dbReference type="GO" id="GO:0005829">
    <property type="term" value="C:cytosol"/>
    <property type="evidence" value="ECO:0000318"/>
    <property type="project" value="GO_Central"/>
</dbReference>
<dbReference type="Pfam" id="PF00763">
    <property type="entry name" value="THF_DHG_CYH"/>
    <property type="match status" value="1"/>
</dbReference>
<dbReference type="EMBL" id="AAFI02000035">
    <property type="protein sequence ID" value="EAL67372.1"/>
    <property type="molecule type" value="Genomic_DNA"/>
</dbReference>
<dbReference type="Gene3D" id="3.40.50.10860">
    <property type="entry name" value="Leucine Dehydrogenase, chain A, domain 1"/>
    <property type="match status" value="1"/>
</dbReference>
<comment type="caution">
    <text evidence="10">The sequence shown here is derived from an EMBL/GenBank/DDBJ whole genome shotgun (WGS) entry which is preliminary data.</text>
</comment>
<protein>
    <recommendedName>
        <fullName evidence="2">methenyltetrahydrofolate cyclohydrolase</fullName>
        <ecNumber evidence="2">3.5.4.9</ecNumber>
    </recommendedName>
</protein>
<keyword evidence="6" id="KW-0511">Multifunctional enzyme</keyword>
<keyword evidence="5" id="KW-0560">Oxidoreductase</keyword>
<keyword evidence="3" id="KW-0554">One-carbon metabolism</keyword>
<dbReference type="PANTHER" id="PTHR48099:SF6">
    <property type="entry name" value="METHENYL TETRAHYDROFOLATE CYCLOHYDROLASE _ NADP-DEPENDENT METHYLENE H4F DEHYDROGENASE"/>
    <property type="match status" value="1"/>
</dbReference>
<dbReference type="GO" id="GO:0004488">
    <property type="term" value="F:methylenetetrahydrofolate dehydrogenase (NADP+) activity"/>
    <property type="evidence" value="ECO:0000250"/>
    <property type="project" value="dictyBase"/>
</dbReference>
<dbReference type="GeneID" id="8622489"/>
<feature type="domain" description="Tetrahydrofolate dehydrogenase/cyclohydrolase NAD(P)-binding" evidence="9">
    <location>
        <begin position="224"/>
        <end position="377"/>
    </location>
</feature>
<evidence type="ECO:0000259" key="8">
    <source>
        <dbReference type="Pfam" id="PF00763"/>
    </source>
</evidence>
<dbReference type="KEGG" id="ddi:DDB_G0280291"/>
<reference evidence="10 11" key="1">
    <citation type="journal article" date="2005" name="Nature">
        <title>The genome of the social amoeba Dictyostelium discoideum.</title>
        <authorList>
            <consortium name="The Dictyostelium discoideum Sequencing Consortium"/>
            <person name="Eichinger L."/>
            <person name="Pachebat J.A."/>
            <person name="Glockner G."/>
            <person name="Rajandream M.A."/>
            <person name="Sucgang R."/>
            <person name="Berriman M."/>
            <person name="Song J."/>
            <person name="Olsen R."/>
            <person name="Szafranski K."/>
            <person name="Xu Q."/>
            <person name="Tunggal B."/>
            <person name="Kummerfeld S."/>
            <person name="Madera M."/>
            <person name="Konfortov B.A."/>
            <person name="Rivero F."/>
            <person name="Bankier A.T."/>
            <person name="Lehmann R."/>
            <person name="Hamlin N."/>
            <person name="Davies R."/>
            <person name="Gaudet P."/>
            <person name="Fey P."/>
            <person name="Pilcher K."/>
            <person name="Chen G."/>
            <person name="Saunders D."/>
            <person name="Sodergren E."/>
            <person name="Davis P."/>
            <person name="Kerhornou A."/>
            <person name="Nie X."/>
            <person name="Hall N."/>
            <person name="Anjard C."/>
            <person name="Hemphill L."/>
            <person name="Bason N."/>
            <person name="Farbrother P."/>
            <person name="Desany B."/>
            <person name="Just E."/>
            <person name="Morio T."/>
            <person name="Rost R."/>
            <person name="Churcher C."/>
            <person name="Cooper J."/>
            <person name="Haydock S."/>
            <person name="van Driessche N."/>
            <person name="Cronin A."/>
            <person name="Goodhead I."/>
            <person name="Muzny D."/>
            <person name="Mourier T."/>
            <person name="Pain A."/>
            <person name="Lu M."/>
            <person name="Harper D."/>
            <person name="Lindsay R."/>
            <person name="Hauser H."/>
            <person name="James K."/>
            <person name="Quiles M."/>
            <person name="Madan Babu M."/>
            <person name="Saito T."/>
            <person name="Buchrieser C."/>
            <person name="Wardroper A."/>
            <person name="Felder M."/>
            <person name="Thangavelu M."/>
            <person name="Johnson D."/>
            <person name="Knights A."/>
            <person name="Loulseged H."/>
            <person name="Mungall K."/>
            <person name="Oliver K."/>
            <person name="Price C."/>
            <person name="Quail M.A."/>
            <person name="Urushihara H."/>
            <person name="Hernandez J."/>
            <person name="Rabbinowitsch E."/>
            <person name="Steffen D."/>
            <person name="Sanders M."/>
            <person name="Ma J."/>
            <person name="Kohara Y."/>
            <person name="Sharp S."/>
            <person name="Simmonds M."/>
            <person name="Spiegler S."/>
            <person name="Tivey A."/>
            <person name="Sugano S."/>
            <person name="White B."/>
            <person name="Walker D."/>
            <person name="Woodward J."/>
            <person name="Winckler T."/>
            <person name="Tanaka Y."/>
            <person name="Shaulsky G."/>
            <person name="Schleicher M."/>
            <person name="Weinstock G."/>
            <person name="Rosenthal A."/>
            <person name="Cox E.C."/>
            <person name="Chisholm R.L."/>
            <person name="Gibbs R."/>
            <person name="Loomis W.F."/>
            <person name="Platzer M."/>
            <person name="Kay R.R."/>
            <person name="Williams J."/>
            <person name="Dear P.H."/>
            <person name="Noegel A.A."/>
            <person name="Barrell B."/>
            <person name="Kuspa A."/>
        </authorList>
    </citation>
    <scope>NUCLEOTIDE SEQUENCE [LARGE SCALE GENOMIC DNA]</scope>
    <source>
        <strain evidence="10 11">AX4</strain>
    </source>
</reference>
<dbReference type="PRINTS" id="PR00085">
    <property type="entry name" value="THFDHDRGNASE"/>
</dbReference>
<dbReference type="CDD" id="cd01080">
    <property type="entry name" value="NAD_bind_m-THF_DH_Cyclohyd"/>
    <property type="match status" value="1"/>
</dbReference>
<evidence type="ECO:0000256" key="3">
    <source>
        <dbReference type="ARBA" id="ARBA00022563"/>
    </source>
</evidence>
<feature type="compositionally biased region" description="Low complexity" evidence="7">
    <location>
        <begin position="399"/>
        <end position="428"/>
    </location>
</feature>
<dbReference type="Gene3D" id="3.40.50.720">
    <property type="entry name" value="NAD(P)-binding Rossmann-like Domain"/>
    <property type="match status" value="1"/>
</dbReference>
<dbReference type="InterPro" id="IPR046346">
    <property type="entry name" value="Aminoacid_DH-like_N_sf"/>
</dbReference>
<proteinExistence type="inferred from homology"/>
<dbReference type="HOGENOM" id="CLU_034045_3_0_1"/>
<dbReference type="STRING" id="44689.Q54VK0"/>
<dbReference type="GO" id="GO:0004477">
    <property type="term" value="F:methenyltetrahydrofolate cyclohydrolase activity"/>
    <property type="evidence" value="ECO:0000250"/>
    <property type="project" value="dictyBase"/>
</dbReference>
<dbReference type="RefSeq" id="XP_641355.1">
    <property type="nucleotide sequence ID" value="XM_636263.1"/>
</dbReference>
<dbReference type="VEuPathDB" id="AmoebaDB:DDB_G0280291"/>
<dbReference type="HAMAP" id="MF_01576">
    <property type="entry name" value="THF_DHG_CYH"/>
    <property type="match status" value="1"/>
</dbReference>
<dbReference type="Reactome" id="R-DDI-196757">
    <property type="pathway name" value="Metabolism of folate and pterines"/>
</dbReference>
<keyword evidence="4" id="KW-0378">Hydrolase</keyword>
<dbReference type="SMR" id="Q54VK0"/>
<dbReference type="Proteomes" id="UP000002195">
    <property type="component" value="Unassembled WGS sequence"/>
</dbReference>
<evidence type="ECO:0000256" key="7">
    <source>
        <dbReference type="SAM" id="MobiDB-lite"/>
    </source>
</evidence>
<dbReference type="InterPro" id="IPR020630">
    <property type="entry name" value="THF_DH/CycHdrlase_cat_dom"/>
</dbReference>
<dbReference type="OMA" id="CHHMTRS"/>
<dbReference type="InterPro" id="IPR020631">
    <property type="entry name" value="THF_DH/CycHdrlase_NAD-bd_dom"/>
</dbReference>
<accession>Q54VK0</accession>
<dbReference type="PANTHER" id="PTHR48099">
    <property type="entry name" value="C-1-TETRAHYDROFOLATE SYNTHASE, CYTOPLASMIC-RELATED"/>
    <property type="match status" value="1"/>
</dbReference>
<dbReference type="FunFam" id="3.40.50.10860:FF:000005">
    <property type="entry name" value="C-1-tetrahydrofolate synthase, cytoplasmic, putative"/>
    <property type="match status" value="1"/>
</dbReference>
<evidence type="ECO:0000259" key="9">
    <source>
        <dbReference type="Pfam" id="PF02882"/>
    </source>
</evidence>
<dbReference type="GO" id="GO:0046656">
    <property type="term" value="P:folic acid biosynthetic process"/>
    <property type="evidence" value="ECO:0000250"/>
    <property type="project" value="dictyBase"/>
</dbReference>
<keyword evidence="11" id="KW-1185">Reference proteome</keyword>
<organism evidence="10 11">
    <name type="scientific">Dictyostelium discoideum</name>
    <name type="common">Social amoeba</name>
    <dbReference type="NCBI Taxonomy" id="44689"/>
    <lineage>
        <taxon>Eukaryota</taxon>
        <taxon>Amoebozoa</taxon>
        <taxon>Evosea</taxon>
        <taxon>Eumycetozoa</taxon>
        <taxon>Dictyostelia</taxon>
        <taxon>Dictyosteliales</taxon>
        <taxon>Dictyosteliaceae</taxon>
        <taxon>Dictyostelium</taxon>
    </lineage>
</organism>
<sequence>MIFRGLKSLKNGFNTNNILISTNQSFKRFNITPITTSSLFRNFTTNIEPKIESSTVNTTTTNIPLSQSQTENIPITPKKTFQPVKLDGKLLASHIVSSKKSIKADTEDFIKNSGVTPNLVVIYVGDSKQIESYIKAKRTGCEDVGFKFTLDRFSSDIKEDQLIKKIKYHSEDPSVHGIIVQLPLPDNLNKDAIIQSIDPKKDVDGLTSTNLGQIMISKKPLYIPCTPLGILEILKAYKIKVEGKNVVVLGRSNLVGRTIATILSQKDLTNPSIMNGANVTIIHKYSKNHLGSIRQADLIISATGVPGLIKKEDLKRGVILIDVGISFKEDSTKKSGYKMVGDIDPEAYSRSIAYTPVPGGVGPLTVACLLRNVLRSAILQYRIQSARVGSALNNKFTEKNNNNNNNVNNNNNNNNNNINDDNNNNNIDNKNKNKNRKSRK</sequence>
<evidence type="ECO:0000256" key="6">
    <source>
        <dbReference type="ARBA" id="ARBA00023268"/>
    </source>
</evidence>
<name>Q54VK0_DICDI</name>
<dbReference type="PaxDb" id="44689-DDB0230117"/>
<dbReference type="InParanoid" id="Q54VK0"/>
<dbReference type="AlphaFoldDB" id="Q54VK0"/>
<evidence type="ECO:0000256" key="2">
    <source>
        <dbReference type="ARBA" id="ARBA00012776"/>
    </source>
</evidence>
<feature type="region of interest" description="Disordered" evidence="7">
    <location>
        <begin position="395"/>
        <end position="440"/>
    </location>
</feature>
<dbReference type="SUPFAM" id="SSF53223">
    <property type="entry name" value="Aminoacid dehydrogenase-like, N-terminal domain"/>
    <property type="match status" value="1"/>
</dbReference>
<evidence type="ECO:0000256" key="1">
    <source>
        <dbReference type="ARBA" id="ARBA00011738"/>
    </source>
</evidence>
<evidence type="ECO:0000313" key="11">
    <source>
        <dbReference type="Proteomes" id="UP000002195"/>
    </source>
</evidence>
<dbReference type="Pfam" id="PF02882">
    <property type="entry name" value="THF_DHG_CYH_C"/>
    <property type="match status" value="1"/>
</dbReference>
<gene>
    <name evidence="10" type="ORF">DDB_G0280291</name>
</gene>
<evidence type="ECO:0000256" key="4">
    <source>
        <dbReference type="ARBA" id="ARBA00022801"/>
    </source>
</evidence>
<dbReference type="InterPro" id="IPR036291">
    <property type="entry name" value="NAD(P)-bd_dom_sf"/>
</dbReference>
<dbReference type="InterPro" id="IPR000672">
    <property type="entry name" value="THF_DH/CycHdrlase"/>
</dbReference>
<dbReference type="EC" id="3.5.4.9" evidence="2"/>
<evidence type="ECO:0000313" key="10">
    <source>
        <dbReference type="EMBL" id="EAL67372.1"/>
    </source>
</evidence>
<evidence type="ECO:0000256" key="5">
    <source>
        <dbReference type="ARBA" id="ARBA00023002"/>
    </source>
</evidence>